<dbReference type="Proteomes" id="UP000290288">
    <property type="component" value="Unassembled WGS sequence"/>
</dbReference>
<proteinExistence type="predicted"/>
<evidence type="ECO:0000313" key="2">
    <source>
        <dbReference type="EMBL" id="RXW13518.1"/>
    </source>
</evidence>
<comment type="caution">
    <text evidence="2">The sequence shown here is derived from an EMBL/GenBank/DDBJ whole genome shotgun (WGS) entry which is preliminary data.</text>
</comment>
<protein>
    <recommendedName>
        <fullName evidence="1">Ribonucleases P/MRP subunit Pop8-like domain-containing protein</fullName>
    </recommendedName>
</protein>
<evidence type="ECO:0000313" key="3">
    <source>
        <dbReference type="Proteomes" id="UP000290288"/>
    </source>
</evidence>
<keyword evidence="3" id="KW-1185">Reference proteome</keyword>
<feature type="domain" description="Ribonucleases P/MRP subunit Pop8-like" evidence="1">
    <location>
        <begin position="24"/>
        <end position="77"/>
    </location>
</feature>
<dbReference type="Pfam" id="PF20976">
    <property type="entry name" value="Pop8"/>
    <property type="match status" value="1"/>
</dbReference>
<reference evidence="2 3" key="1">
    <citation type="submission" date="2019-01" db="EMBL/GenBank/DDBJ databases">
        <title>Draft genome sequence of Psathyrella aberdarensis IHI B618.</title>
        <authorList>
            <person name="Buettner E."/>
            <person name="Kellner H."/>
        </authorList>
    </citation>
    <scope>NUCLEOTIDE SEQUENCE [LARGE SCALE GENOMIC DNA]</scope>
    <source>
        <strain evidence="2 3">IHI B618</strain>
    </source>
</reference>
<dbReference type="OrthoDB" id="3265020at2759"/>
<gene>
    <name evidence="2" type="ORF">EST38_g12337</name>
</gene>
<dbReference type="InterPro" id="IPR049128">
    <property type="entry name" value="Pop8-like_dom"/>
</dbReference>
<dbReference type="EMBL" id="SDEE01000893">
    <property type="protein sequence ID" value="RXW13518.1"/>
    <property type="molecule type" value="Genomic_DNA"/>
</dbReference>
<evidence type="ECO:0000259" key="1">
    <source>
        <dbReference type="Pfam" id="PF20976"/>
    </source>
</evidence>
<sequence length="106" mass="11276">MSSSPLHPTTKHYIHFSVTPPLNDALRLRKSLSDALDQAFGATSAAVNIDVLWLAEDGKDVVLRVHPDDAPKVLAAAVSSLDNGPRLALVRESPFLPSLAVRGLGV</sequence>
<accession>A0A4V1Q216</accession>
<dbReference type="AlphaFoldDB" id="A0A4V1Q216"/>
<name>A0A4V1Q216_9AGAR</name>
<organism evidence="2 3">
    <name type="scientific">Candolleomyces aberdarensis</name>
    <dbReference type="NCBI Taxonomy" id="2316362"/>
    <lineage>
        <taxon>Eukaryota</taxon>
        <taxon>Fungi</taxon>
        <taxon>Dikarya</taxon>
        <taxon>Basidiomycota</taxon>
        <taxon>Agaricomycotina</taxon>
        <taxon>Agaricomycetes</taxon>
        <taxon>Agaricomycetidae</taxon>
        <taxon>Agaricales</taxon>
        <taxon>Agaricineae</taxon>
        <taxon>Psathyrellaceae</taxon>
        <taxon>Candolleomyces</taxon>
    </lineage>
</organism>